<dbReference type="RefSeq" id="WP_223929242.1">
    <property type="nucleotide sequence ID" value="NZ_BPTU01000001.1"/>
</dbReference>
<keyword evidence="3" id="KW-0808">Transferase</keyword>
<name>A0A9R1C9H2_9BACT</name>
<organism evidence="3 4">
    <name type="scientific">Prevotella lacticifex</name>
    <dbReference type="NCBI Taxonomy" id="2854755"/>
    <lineage>
        <taxon>Bacteria</taxon>
        <taxon>Pseudomonadati</taxon>
        <taxon>Bacteroidota</taxon>
        <taxon>Bacteroidia</taxon>
        <taxon>Bacteroidales</taxon>
        <taxon>Prevotellaceae</taxon>
        <taxon>Prevotella</taxon>
    </lineage>
</organism>
<dbReference type="GO" id="GO:0016757">
    <property type="term" value="F:glycosyltransferase activity"/>
    <property type="evidence" value="ECO:0007669"/>
    <property type="project" value="UniProtKB-KW"/>
</dbReference>
<dbReference type="Pfam" id="PF13439">
    <property type="entry name" value="Glyco_transf_4"/>
    <property type="match status" value="1"/>
</dbReference>
<keyword evidence="3" id="KW-0328">Glycosyltransferase</keyword>
<evidence type="ECO:0000313" key="4">
    <source>
        <dbReference type="Proteomes" id="UP000825483"/>
    </source>
</evidence>
<feature type="domain" description="Glycosyltransferase subfamily 4-like N-terminal" evidence="2">
    <location>
        <begin position="17"/>
        <end position="172"/>
    </location>
</feature>
<reference evidence="3" key="1">
    <citation type="journal article" date="2022" name="Int. J. Syst. Evol. Microbiol.">
        <title>Prevotella lacticifex sp. nov., isolated from the rumen of cows.</title>
        <authorList>
            <person name="Shinkai T."/>
            <person name="Ikeyama N."/>
            <person name="Kumagai M."/>
            <person name="Ohmori H."/>
            <person name="Sakamoto M."/>
            <person name="Ohkuma M."/>
            <person name="Mitsumori M."/>
        </authorList>
    </citation>
    <scope>NUCLEOTIDE SEQUENCE</scope>
    <source>
        <strain evidence="3">R5076</strain>
    </source>
</reference>
<feature type="domain" description="Glycosyl transferase family 1" evidence="1">
    <location>
        <begin position="186"/>
        <end position="352"/>
    </location>
</feature>
<keyword evidence="4" id="KW-1185">Reference proteome</keyword>
<dbReference type="EMBL" id="BPUB01000001">
    <property type="protein sequence ID" value="GJG58480.1"/>
    <property type="molecule type" value="Genomic_DNA"/>
</dbReference>
<gene>
    <name evidence="3" type="primary">mtfC</name>
    <name evidence="3" type="ORF">PRLR5076_13310</name>
</gene>
<accession>A0A9R1C9H2</accession>
<proteinExistence type="predicted"/>
<dbReference type="GeneID" id="72467485"/>
<dbReference type="InterPro" id="IPR028098">
    <property type="entry name" value="Glyco_trans_4-like_N"/>
</dbReference>
<dbReference type="SUPFAM" id="SSF53756">
    <property type="entry name" value="UDP-Glycosyltransferase/glycogen phosphorylase"/>
    <property type="match status" value="1"/>
</dbReference>
<dbReference type="Pfam" id="PF00534">
    <property type="entry name" value="Glycos_transf_1"/>
    <property type="match status" value="1"/>
</dbReference>
<evidence type="ECO:0000313" key="3">
    <source>
        <dbReference type="EMBL" id="GJG58480.1"/>
    </source>
</evidence>
<protein>
    <submittedName>
        <fullName evidence="3">Mannosyltransferase</fullName>
    </submittedName>
</protein>
<dbReference type="Gene3D" id="3.40.50.2000">
    <property type="entry name" value="Glycogen Phosphorylase B"/>
    <property type="match status" value="2"/>
</dbReference>
<evidence type="ECO:0000259" key="2">
    <source>
        <dbReference type="Pfam" id="PF13439"/>
    </source>
</evidence>
<evidence type="ECO:0000259" key="1">
    <source>
        <dbReference type="Pfam" id="PF00534"/>
    </source>
</evidence>
<dbReference type="InterPro" id="IPR001296">
    <property type="entry name" value="Glyco_trans_1"/>
</dbReference>
<comment type="caution">
    <text evidence="3">The sequence shown here is derived from an EMBL/GenBank/DDBJ whole genome shotgun (WGS) entry which is preliminary data.</text>
</comment>
<dbReference type="PANTHER" id="PTHR45947">
    <property type="entry name" value="SULFOQUINOVOSYL TRANSFERASE SQD2"/>
    <property type="match status" value="1"/>
</dbReference>
<dbReference type="PANTHER" id="PTHR45947:SF3">
    <property type="entry name" value="SULFOQUINOVOSYL TRANSFERASE SQD2"/>
    <property type="match status" value="1"/>
</dbReference>
<sequence>MTKTILHISKYYYPDEGGIETVAKYLAEGLTDYRNIVICYAGSGPTRTDTVNGTTVWRVAPSLNIASQDICFSYCHYLRKVCREYDPDIAIIHCPNPFVYPIAMNILPAHCKKILLWHSDILTKGILYKAIKPFETSALKKSDLILATSPNYIDPSSPIYRYRDKVKVLQNGMIATDFDIRDGDAERIAAIRATYGNRKLILFVGRHIPYKGIDKLIEASQYITSDCRILIAGRGPETERLKALAAGNDRIVFLGKVSNDDLRCYYHAADIFGFASITKQEAFGIALAEAMYCGCVPVTFHIEGSGVNWVNVKGVTGEEVPLNDVRAYAAAVDRILADPDLQRRYAEAARKRIQDNFTDSRSVEVARHILSQL</sequence>
<dbReference type="AlphaFoldDB" id="A0A9R1C9H2"/>
<dbReference type="InterPro" id="IPR050194">
    <property type="entry name" value="Glycosyltransferase_grp1"/>
</dbReference>
<dbReference type="Proteomes" id="UP000825483">
    <property type="component" value="Unassembled WGS sequence"/>
</dbReference>